<feature type="region of interest" description="Disordered" evidence="1">
    <location>
        <begin position="1449"/>
        <end position="1473"/>
    </location>
</feature>
<feature type="domain" description="Transposase-associated" evidence="4">
    <location>
        <begin position="3"/>
        <end position="80"/>
    </location>
</feature>
<evidence type="ECO:0000259" key="2">
    <source>
        <dbReference type="Pfam" id="PF13952"/>
    </source>
</evidence>
<dbReference type="Pfam" id="PF13963">
    <property type="entry name" value="Transpos_assoc"/>
    <property type="match status" value="1"/>
</dbReference>
<evidence type="ECO:0000259" key="4">
    <source>
        <dbReference type="Pfam" id="PF13963"/>
    </source>
</evidence>
<dbReference type="PANTHER" id="PTHR48258:SF6">
    <property type="entry name" value="LEUCINE-RICH REPEAT DOMAIN, L DOMAIN-CONTAINING PROTEIN"/>
    <property type="match status" value="1"/>
</dbReference>
<gene>
    <name evidence="5" type="ORF">FSB_LOCUS49727</name>
</gene>
<evidence type="ECO:0008006" key="6">
    <source>
        <dbReference type="Google" id="ProtNLM"/>
    </source>
</evidence>
<dbReference type="Pfam" id="PF13952">
    <property type="entry name" value="DUF4216"/>
    <property type="match status" value="1"/>
</dbReference>
<protein>
    <recommendedName>
        <fullName evidence="6">Transposase-associated domain-containing protein</fullName>
    </recommendedName>
</protein>
<dbReference type="Pfam" id="PF02992">
    <property type="entry name" value="Transposase_21"/>
    <property type="match status" value="1"/>
</dbReference>
<dbReference type="EMBL" id="OIVN01005307">
    <property type="protein sequence ID" value="SPD21845.1"/>
    <property type="molecule type" value="Genomic_DNA"/>
</dbReference>
<reference evidence="5" key="1">
    <citation type="submission" date="2018-02" db="EMBL/GenBank/DDBJ databases">
        <authorList>
            <person name="Cohen D.B."/>
            <person name="Kent A.D."/>
        </authorList>
    </citation>
    <scope>NUCLEOTIDE SEQUENCE</scope>
</reference>
<dbReference type="InterPro" id="IPR029480">
    <property type="entry name" value="Transpos_assoc"/>
</dbReference>
<accession>A0A2N9IC23</accession>
<feature type="compositionally biased region" description="Polar residues" evidence="1">
    <location>
        <begin position="1213"/>
        <end position="1226"/>
    </location>
</feature>
<sequence length="1505" mass="172846">MDKGWMTLGKTTNGRISPQYFQGVDSFINFAKAVVDKNGKIQCPCVNCLNIYRQTLGVVQVHLLQRGIMQTYTKWYEHGEPRVSNNTHCNEMSNTDHTCGIDDLVEDRVRGQHIDMAQDKAQEEEVRNFDKLLDDAKREVYPGCKDYTLLKFVIEMMNVKVMTNLTNKGLDMILDLLIKLLPKGNLVPRSTYEAKIFLRDLGLSYEHIHACKNDCVLFWKENANLVECPVCKESRYKVNHASGMKIAHKVLRYFPLTPRLRRLYMSRKRAEDMRWYRDKRVDDGISRHPADSEEWKEFDLQHPEFALEPRNVRLGLATDGFNPFGNMNNSYSMWPVILIPYNLPPWLVMKEPFFMLSLLIPGPHQPGNDIDVYLRPLVDELKELWQDGALAYDASSSMTFQMHAALLWTIHDYPGFGNVSGWRTKGYHACYTCNDKPYSESLESKIGYTNHRGYLPVDHPWRKSRAFNGKIEKRKRSLELPVQTIQEQLEKMPGITLGKNPNGKRPRELIGEPNWKKVSILYELPYWMNKKLRHNIDVMHVEKNISESTFGTMLGIDGKNKDTDKARMDLKKMNIRQDLHLKERPDGSYVKPQAIFSLTPKERDGFYEFLKSVKYPDGYAANISRSVNTRNGRLSGLKSHDCHVLLQRVLPIGMRGFVDKDISTILFELGSFFQDLCSRSLRRSDLENLEDRIVLILCKLEKFFPPAFFDVMVHLAVHLPREAILGGPVQYRWMYPIERFLGTLKGYVSNRARPEGSIAEAYILKECITFCSLYLDGIETVHNRKERNEDCGECSTGLTVFQQTARPTGLITRNGELSREFCDIAHWYLLYNSPELQPYLEKHKNVRNISIGEDITQIQRQEFPKWFKEHINKLRVDGSLEATDQLWSLANGPNLLVKKYSACIVNGVRFHTRDLDNRRISQNSGVSAEGDHEGQRHDFYGHLGNIWEFEYMLHNKVVLFQCEWYNTGNTGRKRTIRTETHCTSIDVMSRWYQNDPFILPSQAKQVFYLPDTKAGEPWQVVQCVQHRGVFDVPEIGDEESNDHMEANDAFQQETITNVVPIDIQDNVQYCRDDVEPEVIREDEIMAEHRDDDENEEHDIVDDDLDPDMDYDILARIKDNQEKMKALGLKQMTSVMRQSSLLKHANAKLKRVTVEIDDDDYVPSLSGDDNADESSSSSMHEDIEMLDHGGDSLAPHILERDSPTPQIHGEVVLSTDTPSSSAVVSTSKRTRGLTRGIGVQTLVDKEGKLSVPFPQDYCAPVGKNACKLSSQLGVLVRTSMADLNVCRWSKVPDSIKQPIMQRIEDQFDLQGEAEKINKSLNTSAGRRLGDFKTKLRIKYKAIVKEKGKDYARSHPPSICSPEQWIGLIDGIWSDEDWLEEIIRVQEEHLSDPNTIPLTPEEVSVRILKPRSGYVKGLGMRPSSSLKIMSSSTSNAYVRQLEECIVELQEANRRQEEERKKEKEEREKEKEERIKYEKATSSIIEFLRGKGFTGAEPFGNGGSSSSG</sequence>
<feature type="region of interest" description="Disordered" evidence="1">
    <location>
        <begin position="1158"/>
        <end position="1178"/>
    </location>
</feature>
<organism evidence="5">
    <name type="scientific">Fagus sylvatica</name>
    <name type="common">Beechnut</name>
    <dbReference type="NCBI Taxonomy" id="28930"/>
    <lineage>
        <taxon>Eukaryota</taxon>
        <taxon>Viridiplantae</taxon>
        <taxon>Streptophyta</taxon>
        <taxon>Embryophyta</taxon>
        <taxon>Tracheophyta</taxon>
        <taxon>Spermatophyta</taxon>
        <taxon>Magnoliopsida</taxon>
        <taxon>eudicotyledons</taxon>
        <taxon>Gunneridae</taxon>
        <taxon>Pentapetalae</taxon>
        <taxon>rosids</taxon>
        <taxon>fabids</taxon>
        <taxon>Fagales</taxon>
        <taxon>Fagaceae</taxon>
        <taxon>Fagus</taxon>
    </lineage>
</organism>
<evidence type="ECO:0000256" key="1">
    <source>
        <dbReference type="SAM" id="MobiDB-lite"/>
    </source>
</evidence>
<dbReference type="PANTHER" id="PTHR48258">
    <property type="entry name" value="DUF4218 DOMAIN-CONTAINING PROTEIN-RELATED"/>
    <property type="match status" value="1"/>
</dbReference>
<feature type="region of interest" description="Disordered" evidence="1">
    <location>
        <begin position="1208"/>
        <end position="1228"/>
    </location>
</feature>
<evidence type="ECO:0000313" key="5">
    <source>
        <dbReference type="EMBL" id="SPD21845.1"/>
    </source>
</evidence>
<dbReference type="InterPro" id="IPR025312">
    <property type="entry name" value="DUF4216"/>
</dbReference>
<name>A0A2N9IC23_FAGSY</name>
<evidence type="ECO:0000259" key="3">
    <source>
        <dbReference type="Pfam" id="PF13960"/>
    </source>
</evidence>
<proteinExistence type="predicted"/>
<feature type="domain" description="DUF4218" evidence="3">
    <location>
        <begin position="676"/>
        <end position="788"/>
    </location>
</feature>
<feature type="domain" description="DUF4216" evidence="2">
    <location>
        <begin position="947"/>
        <end position="1021"/>
    </location>
</feature>
<dbReference type="InterPro" id="IPR025452">
    <property type="entry name" value="DUF4218"/>
</dbReference>
<dbReference type="Pfam" id="PF13960">
    <property type="entry name" value="DUF4218"/>
    <property type="match status" value="1"/>
</dbReference>
<dbReference type="InterPro" id="IPR004242">
    <property type="entry name" value="Transposase_21"/>
</dbReference>